<dbReference type="SMART" id="SM00409">
    <property type="entry name" value="IG"/>
    <property type="match status" value="1"/>
</dbReference>
<dbReference type="AlphaFoldDB" id="A0AAY4AXK1"/>
<dbReference type="InterPro" id="IPR013783">
    <property type="entry name" value="Ig-like_fold"/>
</dbReference>
<reference evidence="3" key="3">
    <citation type="submission" date="2025-09" db="UniProtKB">
        <authorList>
            <consortium name="Ensembl"/>
        </authorList>
    </citation>
    <scope>IDENTIFICATION</scope>
</reference>
<dbReference type="Pfam" id="PF07686">
    <property type="entry name" value="V-set"/>
    <property type="match status" value="1"/>
</dbReference>
<evidence type="ECO:0000313" key="4">
    <source>
        <dbReference type="Proteomes" id="UP000694580"/>
    </source>
</evidence>
<keyword evidence="4" id="KW-1185">Reference proteome</keyword>
<evidence type="ECO:0000256" key="1">
    <source>
        <dbReference type="SAM" id="SignalP"/>
    </source>
</evidence>
<name>A0AAY4AXK1_9TELE</name>
<feature type="signal peptide" evidence="1">
    <location>
        <begin position="1"/>
        <end position="18"/>
    </location>
</feature>
<feature type="chain" id="PRO_5044206599" description="Ig-like domain-containing protein" evidence="1">
    <location>
        <begin position="19"/>
        <end position="179"/>
    </location>
</feature>
<dbReference type="InterPro" id="IPR036179">
    <property type="entry name" value="Ig-like_dom_sf"/>
</dbReference>
<accession>A0AAY4AXK1</accession>
<evidence type="ECO:0000313" key="3">
    <source>
        <dbReference type="Ensembl" id="ENSDCDP00010013512.1"/>
    </source>
</evidence>
<dbReference type="Ensembl" id="ENSDCDT00010014257.1">
    <property type="protein sequence ID" value="ENSDCDP00010013512.1"/>
    <property type="gene ID" value="ENSDCDG00010006182.1"/>
</dbReference>
<keyword evidence="1" id="KW-0732">Signal</keyword>
<organism evidence="3 4">
    <name type="scientific">Denticeps clupeoides</name>
    <name type="common">denticle herring</name>
    <dbReference type="NCBI Taxonomy" id="299321"/>
    <lineage>
        <taxon>Eukaryota</taxon>
        <taxon>Metazoa</taxon>
        <taxon>Chordata</taxon>
        <taxon>Craniata</taxon>
        <taxon>Vertebrata</taxon>
        <taxon>Euteleostomi</taxon>
        <taxon>Actinopterygii</taxon>
        <taxon>Neopterygii</taxon>
        <taxon>Teleostei</taxon>
        <taxon>Clupei</taxon>
        <taxon>Clupeiformes</taxon>
        <taxon>Denticipitoidei</taxon>
        <taxon>Denticipitidae</taxon>
        <taxon>Denticeps</taxon>
    </lineage>
</organism>
<sequence length="179" mass="19994">SAQVLTVFVLLSCHFSGACDHIVLKQPEVVGIQEGETAVLPCHISPPNANLSKTTRRWWFGKRGSGTVGVFPLNNYSSPEHSGRVQLHDPGDRNSLSLELTRAQMSDQQTYFCSLSLIYNGDYQLVTGNGTTLFVYGTHVSYLFTVLHALWFLSPQRVFSNTARNVTLESDRDRPLYNN</sequence>
<evidence type="ECO:0000259" key="2">
    <source>
        <dbReference type="PROSITE" id="PS50835"/>
    </source>
</evidence>
<dbReference type="InterPro" id="IPR013106">
    <property type="entry name" value="Ig_V-set"/>
</dbReference>
<dbReference type="InterPro" id="IPR007110">
    <property type="entry name" value="Ig-like_dom"/>
</dbReference>
<reference evidence="3 4" key="1">
    <citation type="submission" date="2020-06" db="EMBL/GenBank/DDBJ databases">
        <authorList>
            <consortium name="Wellcome Sanger Institute Data Sharing"/>
        </authorList>
    </citation>
    <scope>NUCLEOTIDE SEQUENCE [LARGE SCALE GENOMIC DNA]</scope>
</reference>
<dbReference type="Gene3D" id="2.60.40.10">
    <property type="entry name" value="Immunoglobulins"/>
    <property type="match status" value="1"/>
</dbReference>
<dbReference type="SUPFAM" id="SSF48726">
    <property type="entry name" value="Immunoglobulin"/>
    <property type="match status" value="1"/>
</dbReference>
<dbReference type="Proteomes" id="UP000694580">
    <property type="component" value="Chromosome 5"/>
</dbReference>
<proteinExistence type="predicted"/>
<dbReference type="InterPro" id="IPR003599">
    <property type="entry name" value="Ig_sub"/>
</dbReference>
<feature type="domain" description="Ig-like" evidence="2">
    <location>
        <begin position="32"/>
        <end position="116"/>
    </location>
</feature>
<dbReference type="PROSITE" id="PS50835">
    <property type="entry name" value="IG_LIKE"/>
    <property type="match status" value="1"/>
</dbReference>
<reference evidence="3" key="2">
    <citation type="submission" date="2025-08" db="UniProtKB">
        <authorList>
            <consortium name="Ensembl"/>
        </authorList>
    </citation>
    <scope>IDENTIFICATION</scope>
</reference>
<protein>
    <recommendedName>
        <fullName evidence="2">Ig-like domain-containing protein</fullName>
    </recommendedName>
</protein>